<gene>
    <name evidence="1" type="ORF">P9989_16015</name>
</gene>
<evidence type="ECO:0008006" key="3">
    <source>
        <dbReference type="Google" id="ProtNLM"/>
    </source>
</evidence>
<proteinExistence type="predicted"/>
<evidence type="ECO:0000313" key="2">
    <source>
        <dbReference type="Proteomes" id="UP001221597"/>
    </source>
</evidence>
<organism evidence="1 2">
    <name type="scientific">Halobacillus naozhouensis</name>
    <dbReference type="NCBI Taxonomy" id="554880"/>
    <lineage>
        <taxon>Bacteria</taxon>
        <taxon>Bacillati</taxon>
        <taxon>Bacillota</taxon>
        <taxon>Bacilli</taxon>
        <taxon>Bacillales</taxon>
        <taxon>Bacillaceae</taxon>
        <taxon>Halobacillus</taxon>
    </lineage>
</organism>
<evidence type="ECO:0000313" key="1">
    <source>
        <dbReference type="EMBL" id="WFT73862.1"/>
    </source>
</evidence>
<keyword evidence="2" id="KW-1185">Reference proteome</keyword>
<protein>
    <recommendedName>
        <fullName evidence="3">LIM zinc-binding domain-containing protein</fullName>
    </recommendedName>
</protein>
<sequence length="65" mass="7912">MDHFESLNRSVRDLLDHHLKMCWKCKEMVEEHDIVAVTDGRTSWVEYCQDCLRFHREHKKFYTGA</sequence>
<accession>A0ABY8IUR1</accession>
<dbReference type="RefSeq" id="WP_283075869.1">
    <property type="nucleotide sequence ID" value="NZ_CP121671.1"/>
</dbReference>
<name>A0ABY8IUR1_9BACI</name>
<reference evidence="1 2" key="1">
    <citation type="submission" date="2023-04" db="EMBL/GenBank/DDBJ databases">
        <title>Genome sequence of Halobacillus naozhouensis KACC 21980.</title>
        <authorList>
            <person name="Kim S."/>
            <person name="Heo J."/>
            <person name="Kwon S.-W."/>
        </authorList>
    </citation>
    <scope>NUCLEOTIDE SEQUENCE [LARGE SCALE GENOMIC DNA]</scope>
    <source>
        <strain evidence="1 2">KCTC 13234</strain>
    </source>
</reference>
<dbReference type="EMBL" id="CP121671">
    <property type="protein sequence ID" value="WFT73862.1"/>
    <property type="molecule type" value="Genomic_DNA"/>
</dbReference>
<dbReference type="Proteomes" id="UP001221597">
    <property type="component" value="Chromosome"/>
</dbReference>